<keyword evidence="1" id="KW-0732">Signal</keyword>
<dbReference type="PANTHER" id="PTHR38834:SF3">
    <property type="entry name" value="SOLUTE-BINDING PROTEIN FAMILY 3_N-TERMINAL DOMAIN-CONTAINING PROTEIN"/>
    <property type="match status" value="1"/>
</dbReference>
<protein>
    <submittedName>
        <fullName evidence="2">Substrate-binding periplasmic protein</fullName>
    </submittedName>
</protein>
<proteinExistence type="predicted"/>
<gene>
    <name evidence="2" type="ORF">ACG01O_05515</name>
</gene>
<name>A0ABW7GVQ8_9BURK</name>
<evidence type="ECO:0000313" key="3">
    <source>
        <dbReference type="Proteomes" id="UP001606303"/>
    </source>
</evidence>
<dbReference type="Proteomes" id="UP001606303">
    <property type="component" value="Unassembled WGS sequence"/>
</dbReference>
<evidence type="ECO:0000256" key="1">
    <source>
        <dbReference type="SAM" id="SignalP"/>
    </source>
</evidence>
<reference evidence="2 3" key="1">
    <citation type="submission" date="2024-08" db="EMBL/GenBank/DDBJ databases">
        <authorList>
            <person name="Lu H."/>
        </authorList>
    </citation>
    <scope>NUCLEOTIDE SEQUENCE [LARGE SCALE GENOMIC DNA]</scope>
    <source>
        <strain evidence="2 3">BYS87W</strain>
    </source>
</reference>
<evidence type="ECO:0000313" key="2">
    <source>
        <dbReference type="EMBL" id="MFG6466058.1"/>
    </source>
</evidence>
<feature type="chain" id="PRO_5047149240" evidence="1">
    <location>
        <begin position="25"/>
        <end position="240"/>
    </location>
</feature>
<accession>A0ABW7GVQ8</accession>
<organism evidence="2 3">
    <name type="scientific">Pelomonas baiyunensis</name>
    <dbReference type="NCBI Taxonomy" id="3299026"/>
    <lineage>
        <taxon>Bacteria</taxon>
        <taxon>Pseudomonadati</taxon>
        <taxon>Pseudomonadota</taxon>
        <taxon>Betaproteobacteria</taxon>
        <taxon>Burkholderiales</taxon>
        <taxon>Sphaerotilaceae</taxon>
        <taxon>Roseateles</taxon>
    </lineage>
</organism>
<sequence length="240" mass="25390">MARTGWLLWVVWAVGLAAAGVAHAAGELHLVVYPNPGLFEVGADDSLSGKGMTLIQRMGGVSGITLNVQSLPIPRALATGAATPNHCLVGMIRTPEREASFAWVGPVGGGSVVAYVRADDTRPLKDASDLRGRQLVTQRDSAMASALRQQGLAPYEANNPLGALRMLQAGRADVWVASELSAQPTLDAAGGAAVRPALVLQRVEIYLACHLGSEAELLTRLQQAVQRLRRQGELTEFGLR</sequence>
<dbReference type="EMBL" id="JBIGIB010000001">
    <property type="protein sequence ID" value="MFG6466058.1"/>
    <property type="molecule type" value="Genomic_DNA"/>
</dbReference>
<keyword evidence="3" id="KW-1185">Reference proteome</keyword>
<dbReference type="PANTHER" id="PTHR38834">
    <property type="entry name" value="PERIPLASMIC SUBSTRATE BINDING PROTEIN FAMILY 3"/>
    <property type="match status" value="1"/>
</dbReference>
<feature type="signal peptide" evidence="1">
    <location>
        <begin position="1"/>
        <end position="24"/>
    </location>
</feature>
<comment type="caution">
    <text evidence="2">The sequence shown here is derived from an EMBL/GenBank/DDBJ whole genome shotgun (WGS) entry which is preliminary data.</text>
</comment>
<dbReference type="RefSeq" id="WP_394382106.1">
    <property type="nucleotide sequence ID" value="NZ_JBIGIB010000001.1"/>
</dbReference>
<dbReference type="SUPFAM" id="SSF53850">
    <property type="entry name" value="Periplasmic binding protein-like II"/>
    <property type="match status" value="1"/>
</dbReference>
<dbReference type="Gene3D" id="3.40.190.10">
    <property type="entry name" value="Periplasmic binding protein-like II"/>
    <property type="match status" value="2"/>
</dbReference>